<dbReference type="AlphaFoldDB" id="A0A3L8SJM0"/>
<evidence type="ECO:0000256" key="1">
    <source>
        <dbReference type="SAM" id="MobiDB-lite"/>
    </source>
</evidence>
<protein>
    <submittedName>
        <fullName evidence="2">Uncharacterized protein</fullName>
    </submittedName>
</protein>
<name>A0A3L8SJM0_CHLGU</name>
<sequence length="83" mass="8650">MLSLSNCTFQVAVPRATEAVLSRVLLSEVQPRARAPSTGMLRMQQHTAASPLGSQPCSSGDSRTAGGASPAQSWALLALQNVK</sequence>
<reference evidence="2 3" key="1">
    <citation type="journal article" date="2018" name="Proc. R. Soc. B">
        <title>A non-coding region near Follistatin controls head colour polymorphism in the Gouldian finch.</title>
        <authorList>
            <person name="Toomey M.B."/>
            <person name="Marques C.I."/>
            <person name="Andrade P."/>
            <person name="Araujo P.M."/>
            <person name="Sabatino S."/>
            <person name="Gazda M.A."/>
            <person name="Afonso S."/>
            <person name="Lopes R.J."/>
            <person name="Corbo J.C."/>
            <person name="Carneiro M."/>
        </authorList>
    </citation>
    <scope>NUCLEOTIDE SEQUENCE [LARGE SCALE GENOMIC DNA]</scope>
    <source>
        <strain evidence="2">Red01</strain>
        <tissue evidence="2">Muscle</tissue>
    </source>
</reference>
<keyword evidence="3" id="KW-1185">Reference proteome</keyword>
<accession>A0A3L8SJM0</accession>
<dbReference type="EMBL" id="QUSF01000017">
    <property type="protein sequence ID" value="RLW02961.1"/>
    <property type="molecule type" value="Genomic_DNA"/>
</dbReference>
<feature type="compositionally biased region" description="Polar residues" evidence="1">
    <location>
        <begin position="44"/>
        <end position="62"/>
    </location>
</feature>
<organism evidence="2 3">
    <name type="scientific">Chloebia gouldiae</name>
    <name type="common">Gouldian finch</name>
    <name type="synonym">Erythrura gouldiae</name>
    <dbReference type="NCBI Taxonomy" id="44316"/>
    <lineage>
        <taxon>Eukaryota</taxon>
        <taxon>Metazoa</taxon>
        <taxon>Chordata</taxon>
        <taxon>Craniata</taxon>
        <taxon>Vertebrata</taxon>
        <taxon>Euteleostomi</taxon>
        <taxon>Archelosauria</taxon>
        <taxon>Archosauria</taxon>
        <taxon>Dinosauria</taxon>
        <taxon>Saurischia</taxon>
        <taxon>Theropoda</taxon>
        <taxon>Coelurosauria</taxon>
        <taxon>Aves</taxon>
        <taxon>Neognathae</taxon>
        <taxon>Neoaves</taxon>
        <taxon>Telluraves</taxon>
        <taxon>Australaves</taxon>
        <taxon>Passeriformes</taxon>
        <taxon>Passeroidea</taxon>
        <taxon>Passeridae</taxon>
        <taxon>Chloebia</taxon>
    </lineage>
</organism>
<gene>
    <name evidence="2" type="ORF">DV515_00006736</name>
</gene>
<evidence type="ECO:0000313" key="3">
    <source>
        <dbReference type="Proteomes" id="UP000276834"/>
    </source>
</evidence>
<feature type="region of interest" description="Disordered" evidence="1">
    <location>
        <begin position="32"/>
        <end position="69"/>
    </location>
</feature>
<proteinExistence type="predicted"/>
<feature type="non-terminal residue" evidence="2">
    <location>
        <position position="83"/>
    </location>
</feature>
<evidence type="ECO:0000313" key="2">
    <source>
        <dbReference type="EMBL" id="RLW02961.1"/>
    </source>
</evidence>
<comment type="caution">
    <text evidence="2">The sequence shown here is derived from an EMBL/GenBank/DDBJ whole genome shotgun (WGS) entry which is preliminary data.</text>
</comment>
<dbReference type="Proteomes" id="UP000276834">
    <property type="component" value="Unassembled WGS sequence"/>
</dbReference>